<dbReference type="PRINTS" id="PR00182">
    <property type="entry name" value="ECOLNEIPORIN"/>
</dbReference>
<protein>
    <submittedName>
        <fullName evidence="12">Porin</fullName>
    </submittedName>
</protein>
<organism evidence="12 13">
    <name type="scientific">Paraburkholderia metrosideri</name>
    <dbReference type="NCBI Taxonomy" id="580937"/>
    <lineage>
        <taxon>Bacteria</taxon>
        <taxon>Pseudomonadati</taxon>
        <taxon>Pseudomonadota</taxon>
        <taxon>Betaproteobacteria</taxon>
        <taxon>Burkholderiales</taxon>
        <taxon>Burkholderiaceae</taxon>
        <taxon>Paraburkholderia</taxon>
    </lineage>
</organism>
<evidence type="ECO:0000313" key="12">
    <source>
        <dbReference type="EMBL" id="MFM0639072.1"/>
    </source>
</evidence>
<keyword evidence="10" id="KW-0998">Cell outer membrane</keyword>
<evidence type="ECO:0000256" key="7">
    <source>
        <dbReference type="ARBA" id="ARBA00023065"/>
    </source>
</evidence>
<keyword evidence="5" id="KW-0812">Transmembrane</keyword>
<gene>
    <name evidence="12" type="ORF">PQQ63_20505</name>
</gene>
<dbReference type="PANTHER" id="PTHR34501:SF9">
    <property type="entry name" value="MAJOR OUTER MEMBRANE PROTEIN P.IA"/>
    <property type="match status" value="1"/>
</dbReference>
<evidence type="ECO:0000256" key="8">
    <source>
        <dbReference type="ARBA" id="ARBA00023114"/>
    </source>
</evidence>
<dbReference type="InterPro" id="IPR033900">
    <property type="entry name" value="Gram_neg_porin_domain"/>
</dbReference>
<keyword evidence="9" id="KW-0472">Membrane</keyword>
<evidence type="ECO:0000256" key="9">
    <source>
        <dbReference type="ARBA" id="ARBA00023136"/>
    </source>
</evidence>
<dbReference type="InterPro" id="IPR002299">
    <property type="entry name" value="Porin_Neis"/>
</dbReference>
<dbReference type="SUPFAM" id="SSF56935">
    <property type="entry name" value="Porins"/>
    <property type="match status" value="1"/>
</dbReference>
<evidence type="ECO:0000256" key="2">
    <source>
        <dbReference type="ARBA" id="ARBA00011233"/>
    </source>
</evidence>
<evidence type="ECO:0000256" key="1">
    <source>
        <dbReference type="ARBA" id="ARBA00004571"/>
    </source>
</evidence>
<sequence length="429" mass="44641">METGGVSGFIQSSSTTSREDLSVKKIGASFVLLMMSVSAAHAQSSITLYGVVDPDIVFVNNAQTGRSGGQLTGKQQYSMMDATTSSYFGSRFGLKGVEDLGGGMTALFTLENGFNAANGALGQGGLLFGRQAFVGLSSAAGRITLGRQYSSLWDFVSPLAVITQWAGYLGSHPDDLDNIGGTNRQNNSLKYTSPTWNGITANALYSAGGVAGSFSENQIWSVGMGYTGGPVRLGIAFVDAFDPNTSIYGSTPTAGSAATNNFGSFGSATSAQRNPIIAGYASAHREQIFGMGGSYTAGPATLGLVYTNTRFAGLGSSSGPNPLSYSGSSAFNTVEANLQYQVTVPVSLGLAYSFTKDDGPNDQSARYQQVTAGVHYFFSKRTDVYMVAAYQRASGTNSLGQSAVASIAGMTPSSRNQQVVDTIGLAHRF</sequence>
<dbReference type="PRINTS" id="PR00184">
    <property type="entry name" value="NEISSPPORIN"/>
</dbReference>
<keyword evidence="8" id="KW-0626">Porin</keyword>
<reference evidence="12 13" key="1">
    <citation type="journal article" date="2024" name="Chem. Sci.">
        <title>Discovery of megapolipeptins by genome mining of a Burkholderiales bacteria collection.</title>
        <authorList>
            <person name="Paulo B.S."/>
            <person name="Recchia M.J.J."/>
            <person name="Lee S."/>
            <person name="Fergusson C.H."/>
            <person name="Romanowski S.B."/>
            <person name="Hernandez A."/>
            <person name="Krull N."/>
            <person name="Liu D.Y."/>
            <person name="Cavanagh H."/>
            <person name="Bos A."/>
            <person name="Gray C.A."/>
            <person name="Murphy B.T."/>
            <person name="Linington R.G."/>
            <person name="Eustaquio A.S."/>
        </authorList>
    </citation>
    <scope>NUCLEOTIDE SEQUENCE [LARGE SCALE GENOMIC DNA]</scope>
    <source>
        <strain evidence="12 13">RL17-338-BIC-A</strain>
    </source>
</reference>
<evidence type="ECO:0000256" key="10">
    <source>
        <dbReference type="ARBA" id="ARBA00023237"/>
    </source>
</evidence>
<evidence type="ECO:0000313" key="13">
    <source>
        <dbReference type="Proteomes" id="UP001629432"/>
    </source>
</evidence>
<dbReference type="EMBL" id="JAQQCF010000018">
    <property type="protein sequence ID" value="MFM0639072.1"/>
    <property type="molecule type" value="Genomic_DNA"/>
</dbReference>
<keyword evidence="4" id="KW-1134">Transmembrane beta strand</keyword>
<dbReference type="CDD" id="cd00342">
    <property type="entry name" value="gram_neg_porins"/>
    <property type="match status" value="1"/>
</dbReference>
<evidence type="ECO:0000259" key="11">
    <source>
        <dbReference type="Pfam" id="PF13609"/>
    </source>
</evidence>
<feature type="domain" description="Porin" evidence="11">
    <location>
        <begin position="33"/>
        <end position="395"/>
    </location>
</feature>
<proteinExistence type="predicted"/>
<dbReference type="Proteomes" id="UP001629432">
    <property type="component" value="Unassembled WGS sequence"/>
</dbReference>
<dbReference type="InterPro" id="IPR023614">
    <property type="entry name" value="Porin_dom_sf"/>
</dbReference>
<evidence type="ECO:0000256" key="6">
    <source>
        <dbReference type="ARBA" id="ARBA00022729"/>
    </source>
</evidence>
<keyword evidence="6" id="KW-0732">Signal</keyword>
<keyword evidence="3" id="KW-0813">Transport</keyword>
<evidence type="ECO:0000256" key="4">
    <source>
        <dbReference type="ARBA" id="ARBA00022452"/>
    </source>
</evidence>
<dbReference type="Gene3D" id="2.40.160.10">
    <property type="entry name" value="Porin"/>
    <property type="match status" value="1"/>
</dbReference>
<dbReference type="Pfam" id="PF13609">
    <property type="entry name" value="Porin_4"/>
    <property type="match status" value="1"/>
</dbReference>
<name>A0ABW9DVV5_9BURK</name>
<dbReference type="RefSeq" id="WP_408337959.1">
    <property type="nucleotide sequence ID" value="NZ_JAQQCF010000018.1"/>
</dbReference>
<comment type="caution">
    <text evidence="12">The sequence shown here is derived from an EMBL/GenBank/DDBJ whole genome shotgun (WGS) entry which is preliminary data.</text>
</comment>
<keyword evidence="7" id="KW-0406">Ion transport</keyword>
<comment type="subunit">
    <text evidence="2">Homotrimer.</text>
</comment>
<accession>A0ABW9DVV5</accession>
<comment type="subcellular location">
    <subcellularLocation>
        <location evidence="1">Cell outer membrane</location>
        <topology evidence="1">Multi-pass membrane protein</topology>
    </subcellularLocation>
</comment>
<dbReference type="InterPro" id="IPR050298">
    <property type="entry name" value="Gram-neg_bact_OMP"/>
</dbReference>
<evidence type="ECO:0000256" key="5">
    <source>
        <dbReference type="ARBA" id="ARBA00022692"/>
    </source>
</evidence>
<evidence type="ECO:0000256" key="3">
    <source>
        <dbReference type="ARBA" id="ARBA00022448"/>
    </source>
</evidence>
<dbReference type="PANTHER" id="PTHR34501">
    <property type="entry name" value="PROTEIN YDDL-RELATED"/>
    <property type="match status" value="1"/>
</dbReference>
<keyword evidence="13" id="KW-1185">Reference proteome</keyword>
<dbReference type="InterPro" id="IPR001702">
    <property type="entry name" value="Porin_Gram-ve"/>
</dbReference>